<name>A0A4C1VTF7_EUMVA</name>
<dbReference type="EMBL" id="BGZK01000409">
    <property type="protein sequence ID" value="GBP41991.1"/>
    <property type="molecule type" value="Genomic_DNA"/>
</dbReference>
<dbReference type="Proteomes" id="UP000299102">
    <property type="component" value="Unassembled WGS sequence"/>
</dbReference>
<comment type="caution">
    <text evidence="2">The sequence shown here is derived from an EMBL/GenBank/DDBJ whole genome shotgun (WGS) entry which is preliminary data.</text>
</comment>
<organism evidence="2 3">
    <name type="scientific">Eumeta variegata</name>
    <name type="common">Bagworm moth</name>
    <name type="synonym">Eumeta japonica</name>
    <dbReference type="NCBI Taxonomy" id="151549"/>
    <lineage>
        <taxon>Eukaryota</taxon>
        <taxon>Metazoa</taxon>
        <taxon>Ecdysozoa</taxon>
        <taxon>Arthropoda</taxon>
        <taxon>Hexapoda</taxon>
        <taxon>Insecta</taxon>
        <taxon>Pterygota</taxon>
        <taxon>Neoptera</taxon>
        <taxon>Endopterygota</taxon>
        <taxon>Lepidoptera</taxon>
        <taxon>Glossata</taxon>
        <taxon>Ditrysia</taxon>
        <taxon>Tineoidea</taxon>
        <taxon>Psychidae</taxon>
        <taxon>Oiketicinae</taxon>
        <taxon>Eumeta</taxon>
    </lineage>
</organism>
<dbReference type="OrthoDB" id="7490968at2759"/>
<sequence length="84" mass="9362">MEEQRASTPTVDERRDPISSQPYNRGPLPYGPSQGAPPSQRYNAGYGRPPPGPHYDSYPLEPYQPPPPGIKDSPSERLVYLIVQ</sequence>
<accession>A0A4C1VTF7</accession>
<evidence type="ECO:0000256" key="1">
    <source>
        <dbReference type="SAM" id="MobiDB-lite"/>
    </source>
</evidence>
<keyword evidence="3" id="KW-1185">Reference proteome</keyword>
<proteinExistence type="predicted"/>
<reference evidence="2 3" key="1">
    <citation type="journal article" date="2019" name="Commun. Biol.">
        <title>The bagworm genome reveals a unique fibroin gene that provides high tensile strength.</title>
        <authorList>
            <person name="Kono N."/>
            <person name="Nakamura H."/>
            <person name="Ohtoshi R."/>
            <person name="Tomita M."/>
            <person name="Numata K."/>
            <person name="Arakawa K."/>
        </authorList>
    </citation>
    <scope>NUCLEOTIDE SEQUENCE [LARGE SCALE GENOMIC DNA]</scope>
</reference>
<dbReference type="AlphaFoldDB" id="A0A4C1VTF7"/>
<feature type="region of interest" description="Disordered" evidence="1">
    <location>
        <begin position="1"/>
        <end position="75"/>
    </location>
</feature>
<protein>
    <submittedName>
        <fullName evidence="2">Uncharacterized protein</fullName>
    </submittedName>
</protein>
<evidence type="ECO:0000313" key="2">
    <source>
        <dbReference type="EMBL" id="GBP41991.1"/>
    </source>
</evidence>
<gene>
    <name evidence="2" type="ORF">EVAR_33795_1</name>
</gene>
<feature type="compositionally biased region" description="Polar residues" evidence="1">
    <location>
        <begin position="1"/>
        <end position="10"/>
    </location>
</feature>
<evidence type="ECO:0000313" key="3">
    <source>
        <dbReference type="Proteomes" id="UP000299102"/>
    </source>
</evidence>